<evidence type="ECO:0000313" key="3">
    <source>
        <dbReference type="EMBL" id="SOC53368.1"/>
    </source>
</evidence>
<feature type="compositionally biased region" description="Low complexity" evidence="1">
    <location>
        <begin position="115"/>
        <end position="131"/>
    </location>
</feature>
<evidence type="ECO:0000256" key="1">
    <source>
        <dbReference type="SAM" id="MobiDB-lite"/>
    </source>
</evidence>
<organism evidence="3 4">
    <name type="scientific">Blastococcus aggregatus</name>
    <dbReference type="NCBI Taxonomy" id="38502"/>
    <lineage>
        <taxon>Bacteria</taxon>
        <taxon>Bacillati</taxon>
        <taxon>Actinomycetota</taxon>
        <taxon>Actinomycetes</taxon>
        <taxon>Geodermatophilales</taxon>
        <taxon>Geodermatophilaceae</taxon>
        <taxon>Blastococcus</taxon>
    </lineage>
</organism>
<dbReference type="SUPFAM" id="SSF50346">
    <property type="entry name" value="PRC-barrel domain"/>
    <property type="match status" value="1"/>
</dbReference>
<dbReference type="PANTHER" id="PTHR38463:SF1">
    <property type="entry name" value="STRESS RESPONSE PROTEIN YSNF"/>
    <property type="match status" value="1"/>
</dbReference>
<keyword evidence="4" id="KW-1185">Reference proteome</keyword>
<evidence type="ECO:0000313" key="4">
    <source>
        <dbReference type="Proteomes" id="UP000219435"/>
    </source>
</evidence>
<dbReference type="Gene3D" id="3.90.50.10">
    <property type="entry name" value="Photosynthetic Reaction Center, subunit H, domain 2"/>
    <property type="match status" value="1"/>
</dbReference>
<dbReference type="InterPro" id="IPR019060">
    <property type="entry name" value="DUF2382"/>
</dbReference>
<dbReference type="InterPro" id="IPR011033">
    <property type="entry name" value="PRC_barrel-like_sf"/>
</dbReference>
<dbReference type="AlphaFoldDB" id="A0A285VIH5"/>
<protein>
    <submittedName>
        <fullName evidence="3">Conserved domain-containing protein</fullName>
    </submittedName>
</protein>
<feature type="region of interest" description="Disordered" evidence="1">
    <location>
        <begin position="103"/>
        <end position="157"/>
    </location>
</feature>
<dbReference type="InterPro" id="IPR014747">
    <property type="entry name" value="Bac_photo_RC_H_C"/>
</dbReference>
<gene>
    <name evidence="3" type="ORF">SAMN05660748_4418</name>
</gene>
<sequence length="281" mass="30018">MVSERDVSAAIGSTAYGSDGESVGTVETFYNDDRTGATTWVSLSSGLLGRRRAIAPAEDATFVDGRLQLTVPAQAVSHAPRMGGEHLTPEDEDALRRHYARDVSPAGDPLERPSGVAGAAAEAPVEPGPVERSVDERSADEPGASGDDGSMVRSEEQLRVGTARFPARRVRIVKYVVTEEVQVTVPIRREEIRIEELPLGDAGDAGELVVEGDPLGGGSPSAPGLPDEIVLHAERPVVTVEVVPVERVRLRTETVDGHEPVTETLQREQVVVDQDRTPRQG</sequence>
<dbReference type="GO" id="GO:0030077">
    <property type="term" value="C:plasma membrane light-harvesting complex"/>
    <property type="evidence" value="ECO:0007669"/>
    <property type="project" value="InterPro"/>
</dbReference>
<proteinExistence type="predicted"/>
<evidence type="ECO:0000259" key="2">
    <source>
        <dbReference type="Pfam" id="PF09557"/>
    </source>
</evidence>
<dbReference type="EMBL" id="OBQI01000008">
    <property type="protein sequence ID" value="SOC53368.1"/>
    <property type="molecule type" value="Genomic_DNA"/>
</dbReference>
<dbReference type="PANTHER" id="PTHR38463">
    <property type="entry name" value="STRESS RESPONSE PROTEIN YSNF"/>
    <property type="match status" value="1"/>
</dbReference>
<feature type="region of interest" description="Disordered" evidence="1">
    <location>
        <begin position="1"/>
        <end position="24"/>
    </location>
</feature>
<dbReference type="GO" id="GO:0019684">
    <property type="term" value="P:photosynthesis, light reaction"/>
    <property type="evidence" value="ECO:0007669"/>
    <property type="project" value="InterPro"/>
</dbReference>
<name>A0A285VIH5_9ACTN</name>
<reference evidence="4" key="1">
    <citation type="submission" date="2017-08" db="EMBL/GenBank/DDBJ databases">
        <authorList>
            <person name="Varghese N."/>
            <person name="Submissions S."/>
        </authorList>
    </citation>
    <scope>NUCLEOTIDE SEQUENCE [LARGE SCALE GENOMIC DNA]</scope>
    <source>
        <strain evidence="4">DSM 4725</strain>
    </source>
</reference>
<dbReference type="Pfam" id="PF09557">
    <property type="entry name" value="DUF2382"/>
    <property type="match status" value="1"/>
</dbReference>
<dbReference type="OrthoDB" id="3712018at2"/>
<dbReference type="InterPro" id="IPR052967">
    <property type="entry name" value="Stress_Response_Assoc"/>
</dbReference>
<accession>A0A285VIH5</accession>
<dbReference type="Proteomes" id="UP000219435">
    <property type="component" value="Unassembled WGS sequence"/>
</dbReference>
<feature type="domain" description="DUF2382" evidence="2">
    <location>
        <begin position="151"/>
        <end position="272"/>
    </location>
</feature>
<dbReference type="RefSeq" id="WP_097197136.1">
    <property type="nucleotide sequence ID" value="NZ_OBQI01000008.1"/>
</dbReference>